<dbReference type="PANTHER" id="PTHR43424">
    <property type="entry name" value="LOCUS PUTATIVE PROTEIN 1-RELATED"/>
    <property type="match status" value="1"/>
</dbReference>
<keyword evidence="1" id="KW-0812">Transmembrane</keyword>
<feature type="transmembrane region" description="Helical" evidence="1">
    <location>
        <begin position="60"/>
        <end position="78"/>
    </location>
</feature>
<feature type="transmembrane region" description="Helical" evidence="1">
    <location>
        <begin position="6"/>
        <end position="39"/>
    </location>
</feature>
<feature type="non-terminal residue" evidence="2">
    <location>
        <position position="1"/>
    </location>
</feature>
<dbReference type="PANTHER" id="PTHR43424:SF1">
    <property type="entry name" value="LOCUS PUTATIVE PROTEIN 1-RELATED"/>
    <property type="match status" value="1"/>
</dbReference>
<feature type="transmembrane region" description="Helical" evidence="1">
    <location>
        <begin position="84"/>
        <end position="103"/>
    </location>
</feature>
<evidence type="ECO:0000313" key="2">
    <source>
        <dbReference type="EMBL" id="SVB34763.1"/>
    </source>
</evidence>
<feature type="transmembrane region" description="Helical" evidence="1">
    <location>
        <begin position="138"/>
        <end position="160"/>
    </location>
</feature>
<gene>
    <name evidence="2" type="ORF">METZ01_LOCUS187617</name>
</gene>
<dbReference type="InterPro" id="IPR052556">
    <property type="entry name" value="PolySynth_Transporter"/>
</dbReference>
<name>A0A382DAU2_9ZZZZ</name>
<evidence type="ECO:0000256" key="1">
    <source>
        <dbReference type="SAM" id="Phobius"/>
    </source>
</evidence>
<reference evidence="2" key="1">
    <citation type="submission" date="2018-05" db="EMBL/GenBank/DDBJ databases">
        <authorList>
            <person name="Lanie J.A."/>
            <person name="Ng W.-L."/>
            <person name="Kazmierczak K.M."/>
            <person name="Andrzejewski T.M."/>
            <person name="Davidsen T.M."/>
            <person name="Wayne K.J."/>
            <person name="Tettelin H."/>
            <person name="Glass J.I."/>
            <person name="Rusch D."/>
            <person name="Podicherti R."/>
            <person name="Tsui H.-C.T."/>
            <person name="Winkler M.E."/>
        </authorList>
    </citation>
    <scope>NUCLEOTIDE SEQUENCE</scope>
</reference>
<keyword evidence="1" id="KW-0472">Membrane</keyword>
<dbReference type="EMBL" id="UINC01038163">
    <property type="protein sequence ID" value="SVB34763.1"/>
    <property type="molecule type" value="Genomic_DNA"/>
</dbReference>
<feature type="transmembrane region" description="Helical" evidence="1">
    <location>
        <begin position="229"/>
        <end position="248"/>
    </location>
</feature>
<sequence>LAVLEVVALTFLLVSGRLATTSAVTTMAVGSALCAVWLVGRPGVLERGKGPVLMAHWRTLIVDGISPMVGGFLFFLALRIDRLILAMIAGANSVGLYTVALAFPETLRILPMAVGQVIADRGRSGIDSVATVRLHGRLAILGYLLVLTVAAMAGSVLLPLAFGEGFREAREILMIVTVAEAFLSVHLMQQSLLVGFGRPRSIGVPGAVGGVVMVVLDLVMIPAWGLHGAAWACVIGYAALSATSVLWTSRALGRADIT</sequence>
<dbReference type="AlphaFoldDB" id="A0A382DAU2"/>
<organism evidence="2">
    <name type="scientific">marine metagenome</name>
    <dbReference type="NCBI Taxonomy" id="408172"/>
    <lineage>
        <taxon>unclassified sequences</taxon>
        <taxon>metagenomes</taxon>
        <taxon>ecological metagenomes</taxon>
    </lineage>
</organism>
<proteinExistence type="predicted"/>
<feature type="transmembrane region" description="Helical" evidence="1">
    <location>
        <begin position="201"/>
        <end position="223"/>
    </location>
</feature>
<protein>
    <submittedName>
        <fullName evidence="2">Uncharacterized protein</fullName>
    </submittedName>
</protein>
<keyword evidence="1" id="KW-1133">Transmembrane helix</keyword>
<feature type="transmembrane region" description="Helical" evidence="1">
    <location>
        <begin position="172"/>
        <end position="189"/>
    </location>
</feature>
<accession>A0A382DAU2</accession>